<dbReference type="EMBL" id="CM000648">
    <property type="protein sequence ID" value="EED89233.1"/>
    <property type="molecule type" value="Genomic_DNA"/>
</dbReference>
<keyword evidence="3" id="KW-0472">Membrane</keyword>
<dbReference type="GO" id="GO:0000993">
    <property type="term" value="F:RNA polymerase II complex binding"/>
    <property type="evidence" value="ECO:0000318"/>
    <property type="project" value="GO_Central"/>
</dbReference>
<evidence type="ECO:0000256" key="1">
    <source>
        <dbReference type="SAM" id="Coils"/>
    </source>
</evidence>
<evidence type="ECO:0000256" key="2">
    <source>
        <dbReference type="SAM" id="MobiDB-lite"/>
    </source>
</evidence>
<dbReference type="GO" id="GO:0031124">
    <property type="term" value="P:mRNA 3'-end processing"/>
    <property type="evidence" value="ECO:0000318"/>
    <property type="project" value="GO_Central"/>
</dbReference>
<feature type="region of interest" description="Disordered" evidence="2">
    <location>
        <begin position="679"/>
        <end position="750"/>
    </location>
</feature>
<evidence type="ECO:0000313" key="5">
    <source>
        <dbReference type="Proteomes" id="UP000001449"/>
    </source>
</evidence>
<dbReference type="RefSeq" id="XP_002293497.1">
    <property type="nucleotide sequence ID" value="XM_002293461.1"/>
</dbReference>
<feature type="compositionally biased region" description="Polar residues" evidence="2">
    <location>
        <begin position="1044"/>
        <end position="1061"/>
    </location>
</feature>
<accession>B8CB03</accession>
<feature type="compositionally biased region" description="Low complexity" evidence="2">
    <location>
        <begin position="721"/>
        <end position="731"/>
    </location>
</feature>
<feature type="compositionally biased region" description="Polar residues" evidence="2">
    <location>
        <begin position="974"/>
        <end position="991"/>
    </location>
</feature>
<dbReference type="GeneID" id="7450563"/>
<feature type="region of interest" description="Disordered" evidence="2">
    <location>
        <begin position="974"/>
        <end position="1067"/>
    </location>
</feature>
<dbReference type="OMA" id="HRNSKIN"/>
<feature type="compositionally biased region" description="Polar residues" evidence="2">
    <location>
        <begin position="41"/>
        <end position="54"/>
    </location>
</feature>
<feature type="region of interest" description="Disordered" evidence="2">
    <location>
        <begin position="128"/>
        <end position="167"/>
    </location>
</feature>
<keyword evidence="1" id="KW-0175">Coiled coil</keyword>
<dbReference type="eggNOG" id="ENOG502ST1U">
    <property type="taxonomic scope" value="Eukaryota"/>
</dbReference>
<feature type="coiled-coil region" evidence="1">
    <location>
        <begin position="586"/>
        <end position="630"/>
    </location>
</feature>
<feature type="region of interest" description="Disordered" evidence="2">
    <location>
        <begin position="415"/>
        <end position="526"/>
    </location>
</feature>
<keyword evidence="3" id="KW-1133">Transmembrane helix</keyword>
<reference evidence="4 5" key="1">
    <citation type="journal article" date="2004" name="Science">
        <title>The genome of the diatom Thalassiosira pseudonana: ecology, evolution, and metabolism.</title>
        <authorList>
            <person name="Armbrust E.V."/>
            <person name="Berges J.A."/>
            <person name="Bowler C."/>
            <person name="Green B.R."/>
            <person name="Martinez D."/>
            <person name="Putnam N.H."/>
            <person name="Zhou S."/>
            <person name="Allen A.E."/>
            <person name="Apt K.E."/>
            <person name="Bechner M."/>
            <person name="Brzezinski M.A."/>
            <person name="Chaal B.K."/>
            <person name="Chiovitti A."/>
            <person name="Davis A.K."/>
            <person name="Demarest M.S."/>
            <person name="Detter J.C."/>
            <person name="Glavina T."/>
            <person name="Goodstein D."/>
            <person name="Hadi M.Z."/>
            <person name="Hellsten U."/>
            <person name="Hildebrand M."/>
            <person name="Jenkins B.D."/>
            <person name="Jurka J."/>
            <person name="Kapitonov V.V."/>
            <person name="Kroger N."/>
            <person name="Lau W.W."/>
            <person name="Lane T.W."/>
            <person name="Larimer F.W."/>
            <person name="Lippmeier J.C."/>
            <person name="Lucas S."/>
            <person name="Medina M."/>
            <person name="Montsant A."/>
            <person name="Obornik M."/>
            <person name="Parker M.S."/>
            <person name="Palenik B."/>
            <person name="Pazour G.J."/>
            <person name="Richardson P.M."/>
            <person name="Rynearson T.A."/>
            <person name="Saito M.A."/>
            <person name="Schwartz D.C."/>
            <person name="Thamatrakoln K."/>
            <person name="Valentin K."/>
            <person name="Vardi A."/>
            <person name="Wilkerson F.P."/>
            <person name="Rokhsar D.S."/>
        </authorList>
    </citation>
    <scope>NUCLEOTIDE SEQUENCE [LARGE SCALE GENOMIC DNA]</scope>
    <source>
        <strain evidence="4 5">CCMP1335</strain>
    </source>
</reference>
<dbReference type="HOGENOM" id="CLU_277267_0_0_1"/>
<dbReference type="AlphaFoldDB" id="B8CB03"/>
<organism evidence="4 5">
    <name type="scientific">Thalassiosira pseudonana</name>
    <name type="common">Marine diatom</name>
    <name type="synonym">Cyclotella nana</name>
    <dbReference type="NCBI Taxonomy" id="35128"/>
    <lineage>
        <taxon>Eukaryota</taxon>
        <taxon>Sar</taxon>
        <taxon>Stramenopiles</taxon>
        <taxon>Ochrophyta</taxon>
        <taxon>Bacillariophyta</taxon>
        <taxon>Coscinodiscophyceae</taxon>
        <taxon>Thalassiosirophycidae</taxon>
        <taxon>Thalassiosirales</taxon>
        <taxon>Thalassiosiraceae</taxon>
        <taxon>Thalassiosira</taxon>
    </lineage>
</organism>
<feature type="compositionally biased region" description="Low complexity" evidence="2">
    <location>
        <begin position="560"/>
        <end position="571"/>
    </location>
</feature>
<feature type="region of interest" description="Disordered" evidence="2">
    <location>
        <begin position="202"/>
        <end position="390"/>
    </location>
</feature>
<gene>
    <name evidence="4" type="ORF">THAPSDRAFT_24592</name>
</gene>
<feature type="region of interest" description="Disordered" evidence="2">
    <location>
        <begin position="1"/>
        <end position="111"/>
    </location>
</feature>
<feature type="compositionally biased region" description="Polar residues" evidence="2">
    <location>
        <begin position="282"/>
        <end position="301"/>
    </location>
</feature>
<feature type="compositionally biased region" description="Low complexity" evidence="2">
    <location>
        <begin position="73"/>
        <end position="111"/>
    </location>
</feature>
<evidence type="ECO:0000313" key="4">
    <source>
        <dbReference type="EMBL" id="EED89233.1"/>
    </source>
</evidence>
<keyword evidence="3" id="KW-0812">Transmembrane</keyword>
<name>B8CB03_THAPS</name>
<dbReference type="PaxDb" id="35128-Thaps24592"/>
<dbReference type="Proteomes" id="UP000001449">
    <property type="component" value="Chromosome 13"/>
</dbReference>
<dbReference type="KEGG" id="tps:THAPSDRAFT_24592"/>
<feature type="compositionally biased region" description="Polar residues" evidence="2">
    <location>
        <begin position="202"/>
        <end position="227"/>
    </location>
</feature>
<protein>
    <submittedName>
        <fullName evidence="4">Uncharacterized protein</fullName>
    </submittedName>
</protein>
<feature type="compositionally biased region" description="Low complexity" evidence="2">
    <location>
        <begin position="325"/>
        <end position="357"/>
    </location>
</feature>
<feature type="compositionally biased region" description="Low complexity" evidence="2">
    <location>
        <begin position="441"/>
        <end position="451"/>
    </location>
</feature>
<feature type="transmembrane region" description="Helical" evidence="3">
    <location>
        <begin position="1074"/>
        <end position="1094"/>
    </location>
</feature>
<keyword evidence="5" id="KW-1185">Reference proteome</keyword>
<feature type="compositionally biased region" description="Gly residues" evidence="2">
    <location>
        <begin position="379"/>
        <end position="389"/>
    </location>
</feature>
<dbReference type="InParanoid" id="B8CB03"/>
<feature type="compositionally biased region" description="Polar residues" evidence="2">
    <location>
        <begin position="470"/>
        <end position="518"/>
    </location>
</feature>
<evidence type="ECO:0000256" key="3">
    <source>
        <dbReference type="SAM" id="Phobius"/>
    </source>
</evidence>
<sequence length="1145" mass="119918">MNAPPPPTAQSSPSKKMPPPPPVVGRPAAAPSCGGVGPPTSGYNNNVYNSTTGVAPQRRGHGNAAAAPRYSLSTMARSSNAASASHHGTSATTTTATTSQSSSSGLQGLSTMADEAIAKRRAELRRLQEKRGASAGVVGATGGRIARSGGAVGAAKPSSSSNSGGGMDAAIVGTAAGVGGRPSAAVYYGVGAAFSNNIDRTSTSFNHPTATPINSTNLKTDETTASDGRTRGEEVGATPSTATVARRLDASYGPYSQSGMPRQQALPPPPQQQHTEDHGSLRLTSQLFSGQLQPASMNPFSPSGPVRQHPKVTLAPVHPHKQQPHHPTTTSTSASATSTQHASPSLSSQQAPSYSSSNLTAASPSKSPFGNARATMTGLGLGGGSGSGGKVVLPPALVPPLVIEPAAAVAEIGGSSNGGGSFKSGSGSVDVTKSEGGAGGKSATTAAATTKSKIRRQPTPYKPLDRKQLDSNSGKAKSAGGNTKANTTSNNGKDGASQQSPPLTGISVSSESTPVHSNSTLPPTASASTAATTITLLEVNNALQKSQLLQPKGDEKRMKTQPPTQSTTAATVQEESNERVIRSPNLVRLEQDLLRTEKEKADALEQVAKLNQLLESMNSCSGKLQQYQQQRDKGVISSGGSPASPAVLLDEFKGMVASKGDKEAVAWISQKLEVLNKSSTKRGRGGVGGVDLLSSALPPLTPRSRPGSRAASPERGGVGGLLSSSSLSSMGGRDGRGTPSRGKRIATPVRKRLDGEEVDVEHERVENEFIVAAVKSPSFPTVFGFDDIATFFVRRPHVMSSQDEDSKFNAYSHFSSAESYLQNSSIYDPDSLEVVAYIEADGSVFTLTGKSDVRHGKMPSVAANGSFCEDDEVELDWRVFDDAEESDRSLGAVAYIDGEGNEGEYYLDSIYETALSTRELYCNSIISAAMAFQIQAKSQPPAQTVQQPMMQPAHFMQPSGKPGVSYQQQQPAFLSSSFPPQNEANLRQQQPRAIPTPEMEQPTMMHETKVKPTEPNNAIPQHPPSKGLAPAPTNQMSALPKNEPASSATSASGRKQQTFKQPAQPEENEAADSALPFMVISLFSLFFSMVWFVFVKLPYRVCSSVLAFCMMVMALRILWLFLADDNGAWEIGAGIDYEYNSAGIY</sequence>
<feature type="compositionally biased region" description="Polar residues" evidence="2">
    <location>
        <begin position="358"/>
        <end position="368"/>
    </location>
</feature>
<reference evidence="4 5" key="2">
    <citation type="journal article" date="2008" name="Nature">
        <title>The Phaeodactylum genome reveals the evolutionary history of diatom genomes.</title>
        <authorList>
            <person name="Bowler C."/>
            <person name="Allen A.E."/>
            <person name="Badger J.H."/>
            <person name="Grimwood J."/>
            <person name="Jabbari K."/>
            <person name="Kuo A."/>
            <person name="Maheswari U."/>
            <person name="Martens C."/>
            <person name="Maumus F."/>
            <person name="Otillar R.P."/>
            <person name="Rayko E."/>
            <person name="Salamov A."/>
            <person name="Vandepoele K."/>
            <person name="Beszteri B."/>
            <person name="Gruber A."/>
            <person name="Heijde M."/>
            <person name="Katinka M."/>
            <person name="Mock T."/>
            <person name="Valentin K."/>
            <person name="Verret F."/>
            <person name="Berges J.A."/>
            <person name="Brownlee C."/>
            <person name="Cadoret J.P."/>
            <person name="Chiovitti A."/>
            <person name="Choi C.J."/>
            <person name="Coesel S."/>
            <person name="De Martino A."/>
            <person name="Detter J.C."/>
            <person name="Durkin C."/>
            <person name="Falciatore A."/>
            <person name="Fournet J."/>
            <person name="Haruta M."/>
            <person name="Huysman M.J."/>
            <person name="Jenkins B.D."/>
            <person name="Jiroutova K."/>
            <person name="Jorgensen R.E."/>
            <person name="Joubert Y."/>
            <person name="Kaplan A."/>
            <person name="Kroger N."/>
            <person name="Kroth P.G."/>
            <person name="La Roche J."/>
            <person name="Lindquist E."/>
            <person name="Lommer M."/>
            <person name="Martin-Jezequel V."/>
            <person name="Lopez P.J."/>
            <person name="Lucas S."/>
            <person name="Mangogna M."/>
            <person name="McGinnis K."/>
            <person name="Medlin L.K."/>
            <person name="Montsant A."/>
            <person name="Oudot-Le Secq M.P."/>
            <person name="Napoli C."/>
            <person name="Obornik M."/>
            <person name="Parker M.S."/>
            <person name="Petit J.L."/>
            <person name="Porcel B.M."/>
            <person name="Poulsen N."/>
            <person name="Robison M."/>
            <person name="Rychlewski L."/>
            <person name="Rynearson T.A."/>
            <person name="Schmutz J."/>
            <person name="Shapiro H."/>
            <person name="Siaut M."/>
            <person name="Stanley M."/>
            <person name="Sussman M.R."/>
            <person name="Taylor A.R."/>
            <person name="Vardi A."/>
            <person name="von Dassow P."/>
            <person name="Vyverman W."/>
            <person name="Willis A."/>
            <person name="Wyrwicz L.S."/>
            <person name="Rokhsar D.S."/>
            <person name="Weissenbach J."/>
            <person name="Armbrust E.V."/>
            <person name="Green B.R."/>
            <person name="Van de Peer Y."/>
            <person name="Grigoriev I.V."/>
        </authorList>
    </citation>
    <scope>NUCLEOTIDE SEQUENCE [LARGE SCALE GENOMIC DNA]</scope>
    <source>
        <strain evidence="4 5">CCMP1335</strain>
    </source>
</reference>
<proteinExistence type="predicted"/>
<feature type="transmembrane region" description="Helical" evidence="3">
    <location>
        <begin position="1101"/>
        <end position="1122"/>
    </location>
</feature>
<feature type="region of interest" description="Disordered" evidence="2">
    <location>
        <begin position="546"/>
        <end position="579"/>
    </location>
</feature>